<sequence>MRVLHHEDKSELWASAPSSPLEKPAGFSSQPDDVPGTVFLISSSGNILKLPIPSTSRRDPLNWSWPKRIGALIAIIFATSVNFFEVKLSSIMAISYQLDFSTQGISLSATDYVNTFAFIMTAVGFPFGVALSTAVGRRPTLLASAFINTFATAMVGFFTGFGMFFIAVGGQGLTAGMILAMALLVVIDATFISERPWAAAALWCAVSIMMHVYYLPISFFTGGGVNWRPVYQFWVIPCIISFLVLLIWVPETFFLRPPVAFNGRLLVQSASEHTQIYDTTDAIGPSILEDTTPEPDTFLGRLVERLSIHRAPGTNWRAAASICVQMVLCLCNPLVIWASLLGGVVLAVAVFQNETQFKYIVFNLFTTEPLTLQLRRADVYFAASGIISAVLSIPLSAPLITWFVRFCARRSGGTRHAEVYLIGYLIPITTAAITIGLYAASRVNHWPIGTQYVIYAITNISYVLVISAGIVWLAEAFPLWVAASVAVQLFSVILIGSLLGAKLASWASTGNVIGPSILQGTLVLVVGAIIVPIAFWGKSVRQYIHGKWSLSQKGALRPQ</sequence>
<dbReference type="GO" id="GO:0005886">
    <property type="term" value="C:plasma membrane"/>
    <property type="evidence" value="ECO:0007669"/>
    <property type="project" value="TreeGrafter"/>
</dbReference>
<dbReference type="PANTHER" id="PTHR23502">
    <property type="entry name" value="MAJOR FACILITATOR SUPERFAMILY"/>
    <property type="match status" value="1"/>
</dbReference>
<feature type="transmembrane region" description="Helical" evidence="6">
    <location>
        <begin position="419"/>
        <end position="440"/>
    </location>
</feature>
<feature type="transmembrane region" description="Helical" evidence="6">
    <location>
        <begin position="480"/>
        <end position="504"/>
    </location>
</feature>
<dbReference type="EMBL" id="JAGPXD010000005">
    <property type="protein sequence ID" value="KAH7353362.1"/>
    <property type="molecule type" value="Genomic_DNA"/>
</dbReference>
<dbReference type="AlphaFoldDB" id="A0A8K0WZV3"/>
<evidence type="ECO:0000256" key="5">
    <source>
        <dbReference type="SAM" id="MobiDB-lite"/>
    </source>
</evidence>
<feature type="transmembrane region" description="Helical" evidence="6">
    <location>
        <begin position="199"/>
        <end position="219"/>
    </location>
</feature>
<organism evidence="8 9">
    <name type="scientific">Plectosphaerella cucumerina</name>
    <dbReference type="NCBI Taxonomy" id="40658"/>
    <lineage>
        <taxon>Eukaryota</taxon>
        <taxon>Fungi</taxon>
        <taxon>Dikarya</taxon>
        <taxon>Ascomycota</taxon>
        <taxon>Pezizomycotina</taxon>
        <taxon>Sordariomycetes</taxon>
        <taxon>Hypocreomycetidae</taxon>
        <taxon>Glomerellales</taxon>
        <taxon>Plectosphaerellaceae</taxon>
        <taxon>Plectosphaerella</taxon>
    </lineage>
</organism>
<comment type="caution">
    <text evidence="8">The sequence shown here is derived from an EMBL/GenBank/DDBJ whole genome shotgun (WGS) entry which is preliminary data.</text>
</comment>
<dbReference type="OrthoDB" id="268400at2759"/>
<dbReference type="Gene3D" id="1.20.1250.20">
    <property type="entry name" value="MFS general substrate transporter like domains"/>
    <property type="match status" value="1"/>
</dbReference>
<comment type="subcellular location">
    <subcellularLocation>
        <location evidence="1">Membrane</location>
        <topology evidence="1">Multi-pass membrane protein</topology>
    </subcellularLocation>
</comment>
<feature type="region of interest" description="Disordered" evidence="5">
    <location>
        <begin position="1"/>
        <end position="30"/>
    </location>
</feature>
<dbReference type="PANTHER" id="PTHR23502:SF164">
    <property type="entry name" value="MAJOR FACILITATOR SUPERFAMILY (MFS) PROFILE DOMAIN-CONTAINING PROTEIN"/>
    <property type="match status" value="1"/>
</dbReference>
<evidence type="ECO:0000259" key="7">
    <source>
        <dbReference type="PROSITE" id="PS50850"/>
    </source>
</evidence>
<feature type="transmembrane region" description="Helical" evidence="6">
    <location>
        <begin position="231"/>
        <end position="249"/>
    </location>
</feature>
<feature type="domain" description="Major facilitator superfamily (MFS) profile" evidence="7">
    <location>
        <begin position="71"/>
        <end position="539"/>
    </location>
</feature>
<evidence type="ECO:0000256" key="2">
    <source>
        <dbReference type="ARBA" id="ARBA00022692"/>
    </source>
</evidence>
<dbReference type="InterPro" id="IPR011701">
    <property type="entry name" value="MFS"/>
</dbReference>
<evidence type="ECO:0000313" key="9">
    <source>
        <dbReference type="Proteomes" id="UP000813385"/>
    </source>
</evidence>
<evidence type="ECO:0000256" key="6">
    <source>
        <dbReference type="SAM" id="Phobius"/>
    </source>
</evidence>
<feature type="transmembrane region" description="Helical" evidence="6">
    <location>
        <begin position="452"/>
        <end position="473"/>
    </location>
</feature>
<feature type="transmembrane region" description="Helical" evidence="6">
    <location>
        <begin position="327"/>
        <end position="351"/>
    </location>
</feature>
<accession>A0A8K0WZV3</accession>
<feature type="transmembrane region" description="Helical" evidence="6">
    <location>
        <begin position="379"/>
        <end position="407"/>
    </location>
</feature>
<feature type="transmembrane region" description="Helical" evidence="6">
    <location>
        <begin position="516"/>
        <end position="537"/>
    </location>
</feature>
<keyword evidence="9" id="KW-1185">Reference proteome</keyword>
<dbReference type="PROSITE" id="PS50850">
    <property type="entry name" value="MFS"/>
    <property type="match status" value="1"/>
</dbReference>
<proteinExistence type="predicted"/>
<protein>
    <submittedName>
        <fullName evidence="8">Major facilitator superfamily domain-containing protein</fullName>
    </submittedName>
</protein>
<feature type="transmembrane region" description="Helical" evidence="6">
    <location>
        <begin position="173"/>
        <end position="192"/>
    </location>
</feature>
<evidence type="ECO:0000256" key="3">
    <source>
        <dbReference type="ARBA" id="ARBA00022989"/>
    </source>
</evidence>
<dbReference type="InterPro" id="IPR036259">
    <property type="entry name" value="MFS_trans_sf"/>
</dbReference>
<feature type="transmembrane region" description="Helical" evidence="6">
    <location>
        <begin position="116"/>
        <end position="135"/>
    </location>
</feature>
<dbReference type="Pfam" id="PF07690">
    <property type="entry name" value="MFS_1"/>
    <property type="match status" value="1"/>
</dbReference>
<dbReference type="Proteomes" id="UP000813385">
    <property type="component" value="Unassembled WGS sequence"/>
</dbReference>
<dbReference type="GO" id="GO:0022857">
    <property type="term" value="F:transmembrane transporter activity"/>
    <property type="evidence" value="ECO:0007669"/>
    <property type="project" value="InterPro"/>
</dbReference>
<feature type="compositionally biased region" description="Basic and acidic residues" evidence="5">
    <location>
        <begin position="1"/>
        <end position="11"/>
    </location>
</feature>
<keyword evidence="3 6" id="KW-1133">Transmembrane helix</keyword>
<name>A0A8K0WZV3_9PEZI</name>
<evidence type="ECO:0000256" key="1">
    <source>
        <dbReference type="ARBA" id="ARBA00004141"/>
    </source>
</evidence>
<dbReference type="SUPFAM" id="SSF103473">
    <property type="entry name" value="MFS general substrate transporter"/>
    <property type="match status" value="1"/>
</dbReference>
<evidence type="ECO:0000256" key="4">
    <source>
        <dbReference type="ARBA" id="ARBA00023136"/>
    </source>
</evidence>
<keyword evidence="4 6" id="KW-0472">Membrane</keyword>
<feature type="transmembrane region" description="Helical" evidence="6">
    <location>
        <begin position="71"/>
        <end position="96"/>
    </location>
</feature>
<keyword evidence="2 6" id="KW-0812">Transmembrane</keyword>
<evidence type="ECO:0000313" key="8">
    <source>
        <dbReference type="EMBL" id="KAH7353362.1"/>
    </source>
</evidence>
<dbReference type="InterPro" id="IPR020846">
    <property type="entry name" value="MFS_dom"/>
</dbReference>
<reference evidence="8" key="1">
    <citation type="journal article" date="2021" name="Nat. Commun.">
        <title>Genetic determinants of endophytism in the Arabidopsis root mycobiome.</title>
        <authorList>
            <person name="Mesny F."/>
            <person name="Miyauchi S."/>
            <person name="Thiergart T."/>
            <person name="Pickel B."/>
            <person name="Atanasova L."/>
            <person name="Karlsson M."/>
            <person name="Huettel B."/>
            <person name="Barry K.W."/>
            <person name="Haridas S."/>
            <person name="Chen C."/>
            <person name="Bauer D."/>
            <person name="Andreopoulos W."/>
            <person name="Pangilinan J."/>
            <person name="LaButti K."/>
            <person name="Riley R."/>
            <person name="Lipzen A."/>
            <person name="Clum A."/>
            <person name="Drula E."/>
            <person name="Henrissat B."/>
            <person name="Kohler A."/>
            <person name="Grigoriev I.V."/>
            <person name="Martin F.M."/>
            <person name="Hacquard S."/>
        </authorList>
    </citation>
    <scope>NUCLEOTIDE SEQUENCE</scope>
    <source>
        <strain evidence="8">MPI-CAGE-AT-0016</strain>
    </source>
</reference>
<gene>
    <name evidence="8" type="ORF">B0T11DRAFT_341686</name>
</gene>
<feature type="transmembrane region" description="Helical" evidence="6">
    <location>
        <begin position="142"/>
        <end position="167"/>
    </location>
</feature>